<dbReference type="AlphaFoldDB" id="A0A6A6W9Q5"/>
<dbReference type="PANTHER" id="PTHR11136:SF0">
    <property type="entry name" value="DIHYDROFOLATE SYNTHETASE-RELATED"/>
    <property type="match status" value="1"/>
</dbReference>
<dbReference type="PIRSF" id="PIRSF001563">
    <property type="entry name" value="Folylpolyglu_synth"/>
    <property type="match status" value="1"/>
</dbReference>
<dbReference type="Pfam" id="PF08245">
    <property type="entry name" value="Mur_ligase_M"/>
    <property type="match status" value="1"/>
</dbReference>
<dbReference type="Gene3D" id="3.90.190.20">
    <property type="entry name" value="Mur ligase, C-terminal domain"/>
    <property type="match status" value="1"/>
</dbReference>
<dbReference type="SUPFAM" id="SSF53623">
    <property type="entry name" value="MurD-like peptide ligases, catalytic domain"/>
    <property type="match status" value="1"/>
</dbReference>
<keyword evidence="3" id="KW-0479">Metal-binding</keyword>
<protein>
    <recommendedName>
        <fullName evidence="7">Dihydrofolate synthetase</fullName>
        <ecNumber evidence="7">6.3.2.12</ecNumber>
    </recommendedName>
</protein>
<evidence type="ECO:0000256" key="7">
    <source>
        <dbReference type="PIRNR" id="PIRNR001563"/>
    </source>
</evidence>
<evidence type="ECO:0000256" key="3">
    <source>
        <dbReference type="ARBA" id="ARBA00022723"/>
    </source>
</evidence>
<dbReference type="GO" id="GO:0004326">
    <property type="term" value="F:tetrahydrofolylpolyglutamate synthase activity"/>
    <property type="evidence" value="ECO:0007669"/>
    <property type="project" value="InterPro"/>
</dbReference>
<keyword evidence="10" id="KW-1185">Reference proteome</keyword>
<dbReference type="InterPro" id="IPR036565">
    <property type="entry name" value="Mur-like_cat_sf"/>
</dbReference>
<keyword evidence="6" id="KW-0460">Magnesium</keyword>
<evidence type="ECO:0000256" key="5">
    <source>
        <dbReference type="ARBA" id="ARBA00022840"/>
    </source>
</evidence>
<dbReference type="GO" id="GO:0005829">
    <property type="term" value="C:cytosol"/>
    <property type="evidence" value="ECO:0007669"/>
    <property type="project" value="TreeGrafter"/>
</dbReference>
<dbReference type="GO" id="GO:0005524">
    <property type="term" value="F:ATP binding"/>
    <property type="evidence" value="ECO:0007669"/>
    <property type="project" value="UniProtKB-KW"/>
</dbReference>
<dbReference type="GO" id="GO:0008841">
    <property type="term" value="F:dihydrofolate synthase activity"/>
    <property type="evidence" value="ECO:0007669"/>
    <property type="project" value="UniProtKB-EC"/>
</dbReference>
<organism evidence="9 10">
    <name type="scientific">Pseudovirgaria hyperparasitica</name>
    <dbReference type="NCBI Taxonomy" id="470096"/>
    <lineage>
        <taxon>Eukaryota</taxon>
        <taxon>Fungi</taxon>
        <taxon>Dikarya</taxon>
        <taxon>Ascomycota</taxon>
        <taxon>Pezizomycotina</taxon>
        <taxon>Dothideomycetes</taxon>
        <taxon>Dothideomycetes incertae sedis</taxon>
        <taxon>Acrospermales</taxon>
        <taxon>Acrospermaceae</taxon>
        <taxon>Pseudovirgaria</taxon>
    </lineage>
</organism>
<keyword evidence="7" id="KW-0554">One-carbon metabolism</keyword>
<comment type="catalytic activity">
    <reaction evidence="7">
        <text>7,8-dihydropteroate + L-glutamate + ATP = 7,8-dihydrofolate + ADP + phosphate + H(+)</text>
        <dbReference type="Rhea" id="RHEA:23584"/>
        <dbReference type="ChEBI" id="CHEBI:15378"/>
        <dbReference type="ChEBI" id="CHEBI:17839"/>
        <dbReference type="ChEBI" id="CHEBI:29985"/>
        <dbReference type="ChEBI" id="CHEBI:30616"/>
        <dbReference type="ChEBI" id="CHEBI:43474"/>
        <dbReference type="ChEBI" id="CHEBI:57451"/>
        <dbReference type="ChEBI" id="CHEBI:456216"/>
        <dbReference type="EC" id="6.3.2.12"/>
    </reaction>
</comment>
<keyword evidence="2 7" id="KW-0436">Ligase</keyword>
<proteinExistence type="inferred from homology"/>
<evidence type="ECO:0000256" key="2">
    <source>
        <dbReference type="ARBA" id="ARBA00022598"/>
    </source>
</evidence>
<reference evidence="9" key="1">
    <citation type="journal article" date="2020" name="Stud. Mycol.">
        <title>101 Dothideomycetes genomes: a test case for predicting lifestyles and emergence of pathogens.</title>
        <authorList>
            <person name="Haridas S."/>
            <person name="Albert R."/>
            <person name="Binder M."/>
            <person name="Bloem J."/>
            <person name="Labutti K."/>
            <person name="Salamov A."/>
            <person name="Andreopoulos B."/>
            <person name="Baker S."/>
            <person name="Barry K."/>
            <person name="Bills G."/>
            <person name="Bluhm B."/>
            <person name="Cannon C."/>
            <person name="Castanera R."/>
            <person name="Culley D."/>
            <person name="Daum C."/>
            <person name="Ezra D."/>
            <person name="Gonzalez J."/>
            <person name="Henrissat B."/>
            <person name="Kuo A."/>
            <person name="Liang C."/>
            <person name="Lipzen A."/>
            <person name="Lutzoni F."/>
            <person name="Magnuson J."/>
            <person name="Mondo S."/>
            <person name="Nolan M."/>
            <person name="Ohm R."/>
            <person name="Pangilinan J."/>
            <person name="Park H.-J."/>
            <person name="Ramirez L."/>
            <person name="Alfaro M."/>
            <person name="Sun H."/>
            <person name="Tritt A."/>
            <person name="Yoshinaga Y."/>
            <person name="Zwiers L.-H."/>
            <person name="Turgeon B."/>
            <person name="Goodwin S."/>
            <person name="Spatafora J."/>
            <person name="Crous P."/>
            <person name="Grigoriev I."/>
        </authorList>
    </citation>
    <scope>NUCLEOTIDE SEQUENCE</scope>
    <source>
        <strain evidence="9">CBS 121739</strain>
    </source>
</reference>
<evidence type="ECO:0000313" key="10">
    <source>
        <dbReference type="Proteomes" id="UP000799437"/>
    </source>
</evidence>
<dbReference type="EMBL" id="ML996569">
    <property type="protein sequence ID" value="KAF2759582.1"/>
    <property type="molecule type" value="Genomic_DNA"/>
</dbReference>
<dbReference type="GO" id="GO:0005739">
    <property type="term" value="C:mitochondrion"/>
    <property type="evidence" value="ECO:0007669"/>
    <property type="project" value="TreeGrafter"/>
</dbReference>
<dbReference type="PROSITE" id="PS01012">
    <property type="entry name" value="FOLYLPOLYGLU_SYNT_2"/>
    <property type="match status" value="1"/>
</dbReference>
<dbReference type="GeneID" id="54484702"/>
<evidence type="ECO:0000256" key="6">
    <source>
        <dbReference type="ARBA" id="ARBA00022842"/>
    </source>
</evidence>
<keyword evidence="4 7" id="KW-0547">Nucleotide-binding</keyword>
<evidence type="ECO:0000256" key="1">
    <source>
        <dbReference type="ARBA" id="ARBA00008276"/>
    </source>
</evidence>
<dbReference type="Proteomes" id="UP000799437">
    <property type="component" value="Unassembled WGS sequence"/>
</dbReference>
<name>A0A6A6W9Q5_9PEZI</name>
<dbReference type="GO" id="GO:0046872">
    <property type="term" value="F:metal ion binding"/>
    <property type="evidence" value="ECO:0007669"/>
    <property type="project" value="UniProtKB-KW"/>
</dbReference>
<keyword evidence="5 7" id="KW-0067">ATP-binding</keyword>
<dbReference type="NCBIfam" id="TIGR01499">
    <property type="entry name" value="folC"/>
    <property type="match status" value="1"/>
</dbReference>
<dbReference type="InterPro" id="IPR013221">
    <property type="entry name" value="Mur_ligase_cen"/>
</dbReference>
<dbReference type="Gene3D" id="3.40.1190.10">
    <property type="entry name" value="Mur-like, catalytic domain"/>
    <property type="match status" value="1"/>
</dbReference>
<evidence type="ECO:0000313" key="9">
    <source>
        <dbReference type="EMBL" id="KAF2759582.1"/>
    </source>
</evidence>
<dbReference type="GO" id="GO:0006730">
    <property type="term" value="P:one-carbon metabolic process"/>
    <property type="evidence" value="ECO:0007669"/>
    <property type="project" value="UniProtKB-KW"/>
</dbReference>
<comment type="similarity">
    <text evidence="1 7">Belongs to the folylpolyglutamate synthase family.</text>
</comment>
<dbReference type="UniPathway" id="UPA00850"/>
<evidence type="ECO:0000259" key="8">
    <source>
        <dbReference type="Pfam" id="PF08245"/>
    </source>
</evidence>
<dbReference type="RefSeq" id="XP_033602033.1">
    <property type="nucleotide sequence ID" value="XM_033743648.1"/>
</dbReference>
<dbReference type="InterPro" id="IPR001645">
    <property type="entry name" value="Folylpolyglutamate_synth"/>
</dbReference>
<feature type="domain" description="Mur ligase central" evidence="8">
    <location>
        <begin position="25"/>
        <end position="168"/>
    </location>
</feature>
<dbReference type="OrthoDB" id="5212574at2759"/>
<comment type="pathway">
    <text evidence="7">Cofactor biosynthesis; tetrahydrofolylpolyglutamate biosynthesis.</text>
</comment>
<evidence type="ECO:0000256" key="4">
    <source>
        <dbReference type="ARBA" id="ARBA00022741"/>
    </source>
</evidence>
<accession>A0A6A6W9Q5</accession>
<dbReference type="PANTHER" id="PTHR11136">
    <property type="entry name" value="FOLYLPOLYGLUTAMATE SYNTHASE-RELATED"/>
    <property type="match status" value="1"/>
</dbReference>
<dbReference type="InterPro" id="IPR018109">
    <property type="entry name" value="Folylpolyglutamate_synth_CS"/>
</dbReference>
<dbReference type="SUPFAM" id="SSF53244">
    <property type="entry name" value="MurD-like peptide ligases, peptide-binding domain"/>
    <property type="match status" value="1"/>
</dbReference>
<dbReference type="InterPro" id="IPR036615">
    <property type="entry name" value="Mur_ligase_C_dom_sf"/>
</dbReference>
<gene>
    <name evidence="9" type="ORF">EJ05DRAFT_474668</name>
</gene>
<sequence>MIQPGLERIHRLLANTPLTWKAIHVAGTNGKGSICAALSAMLHASGVRCGRFTSPHLIDRWDCINISETPVTKKLFQQVEADLRRLDQEHSIKASEFELLTATAFRIFNSENLDFAVVEVGMGGLLDATNIITKPSVTIISKISLDHQNFLGNTVEEIAFQKAGIIKRGVPCIVDGNNTPTVLDVIRKQAMILEAPLIVRKSLPHFESNDQHWKSFKERKYLQYQSTNLGLAYQALVTAYQSIQQQPPSPSILGTIPPDHWPGRTQNISIQNLTERENPVLIDGAHNVDSALVLKQYVPEDRPVTWLVSMSQGKNSREILKHLLRDGDSLVAVKFGAVDGMPWVKAMEPKELCEVAGQVASLSQLIDGSQDVHAAIHKAAQISQEGNMIITGSLYLVSDVLRLKRDHSVSGALPATPTFGPEHFMSNDIKTWRWD</sequence>
<dbReference type="EC" id="6.3.2.12" evidence="7"/>